<accession>A0AAJ2KRU5</accession>
<dbReference type="AlphaFoldDB" id="A0AAJ2KRU5"/>
<dbReference type="NCBIfam" id="TIGR04086">
    <property type="entry name" value="TIGR04086_membr"/>
    <property type="match status" value="1"/>
</dbReference>
<feature type="transmembrane region" description="Helical" evidence="1">
    <location>
        <begin position="9"/>
        <end position="32"/>
    </location>
</feature>
<feature type="transmembrane region" description="Helical" evidence="1">
    <location>
        <begin position="101"/>
        <end position="121"/>
    </location>
</feature>
<keyword evidence="1" id="KW-1133">Transmembrane helix</keyword>
<dbReference type="Proteomes" id="UP001285636">
    <property type="component" value="Unassembled WGS sequence"/>
</dbReference>
<evidence type="ECO:0000256" key="1">
    <source>
        <dbReference type="SAM" id="Phobius"/>
    </source>
</evidence>
<evidence type="ECO:0000313" key="2">
    <source>
        <dbReference type="EMBL" id="MDV2883541.1"/>
    </source>
</evidence>
<dbReference type="Pfam" id="PF12670">
    <property type="entry name" value="DUF3792"/>
    <property type="match status" value="1"/>
</dbReference>
<comment type="caution">
    <text evidence="2">The sequence shown here is derived from an EMBL/GenBank/DDBJ whole genome shotgun (WGS) entry which is preliminary data.</text>
</comment>
<evidence type="ECO:0000313" key="3">
    <source>
        <dbReference type="Proteomes" id="UP001285636"/>
    </source>
</evidence>
<proteinExistence type="predicted"/>
<keyword evidence="1" id="KW-0812">Transmembrane</keyword>
<protein>
    <submittedName>
        <fullName evidence="2">TIGR04086 family membrane protein</fullName>
    </submittedName>
</protein>
<dbReference type="RefSeq" id="WP_012957757.1">
    <property type="nucleotide sequence ID" value="NZ_CP117835.1"/>
</dbReference>
<keyword evidence="1" id="KW-0472">Membrane</keyword>
<name>A0AAJ2KRU5_ALKPS</name>
<feature type="transmembrane region" description="Helical" evidence="1">
    <location>
        <begin position="44"/>
        <end position="63"/>
    </location>
</feature>
<dbReference type="InterPro" id="IPR023804">
    <property type="entry name" value="DUF3792_TM"/>
</dbReference>
<gene>
    <name evidence="2" type="ORF">RYX45_00005</name>
</gene>
<reference evidence="2" key="1">
    <citation type="submission" date="2023-10" db="EMBL/GenBank/DDBJ databases">
        <title>Screening of Alkalihalophilus pseudofirmusBZ-TG-HK211 and Its Alleviation of Salt Stress on Rapeseed Growth.</title>
        <authorList>
            <person name="Zhao B."/>
            <person name="Guo T."/>
        </authorList>
    </citation>
    <scope>NUCLEOTIDE SEQUENCE</scope>
    <source>
        <strain evidence="2">BZ-TG-HK211</strain>
    </source>
</reference>
<dbReference type="EMBL" id="JAWJAY010000001">
    <property type="protein sequence ID" value="MDV2883541.1"/>
    <property type="molecule type" value="Genomic_DNA"/>
</dbReference>
<organism evidence="2 3">
    <name type="scientific">Alkalihalophilus pseudofirmus</name>
    <name type="common">Bacillus pseudofirmus</name>
    <dbReference type="NCBI Taxonomy" id="79885"/>
    <lineage>
        <taxon>Bacteria</taxon>
        <taxon>Bacillati</taxon>
        <taxon>Bacillota</taxon>
        <taxon>Bacilli</taxon>
        <taxon>Bacillales</taxon>
        <taxon>Bacillaceae</taxon>
        <taxon>Alkalihalophilus</taxon>
    </lineage>
</organism>
<sequence>MASRSFFPAVLWGLCAILVIALSFSLLASLFLTFTSYTEESIRWLIMGVAFLSMFIGGFMSGAKAKAKGLMAGALTALLFSMLTFLVQFLGYNELFTTSQYAFHGGYLLLAALGGIIGVNLTSNSSSNY</sequence>
<feature type="transmembrane region" description="Helical" evidence="1">
    <location>
        <begin position="70"/>
        <end position="89"/>
    </location>
</feature>